<dbReference type="PANTHER" id="PTHR48094">
    <property type="entry name" value="PROTEIN/NUCLEIC ACID DEGLYCASE DJ-1-RELATED"/>
    <property type="match status" value="1"/>
</dbReference>
<accession>A0A4Y6I6W5</accession>
<dbReference type="RefSeq" id="WP_208664683.1">
    <property type="nucleotide sequence ID" value="NZ_CP041147.1"/>
</dbReference>
<dbReference type="Gene3D" id="3.40.50.880">
    <property type="match status" value="1"/>
</dbReference>
<keyword evidence="3" id="KW-1185">Reference proteome</keyword>
<dbReference type="InterPro" id="IPR002818">
    <property type="entry name" value="DJ-1/PfpI"/>
</dbReference>
<dbReference type="GO" id="GO:0005737">
    <property type="term" value="C:cytoplasm"/>
    <property type="evidence" value="ECO:0007669"/>
    <property type="project" value="TreeGrafter"/>
</dbReference>
<name>A0A4Y6I6W5_9MOLU</name>
<dbReference type="Proteomes" id="UP000315201">
    <property type="component" value="Chromosome"/>
</dbReference>
<proteinExistence type="predicted"/>
<sequence length="188" mass="21097">MRLLVIVGDKFNDIELTSTLSVLIASGQMKSIEYYSNNLTHATGQFGIVKLRDLKNKVDVNDYDAVFIPGGMSAQALRANKPELDLVREFLNNNKYLFAICDAPNALREAEIFDNNFHYSSYPSQWGLLVAGSNRNESNVTIQGKVITARNALSAAQLGYTILKVYFNKDLANQTYRRMSGNKNKDLF</sequence>
<evidence type="ECO:0000313" key="2">
    <source>
        <dbReference type="EMBL" id="QDF65132.1"/>
    </source>
</evidence>
<evidence type="ECO:0000259" key="1">
    <source>
        <dbReference type="Pfam" id="PF01965"/>
    </source>
</evidence>
<dbReference type="PANTHER" id="PTHR48094:SF12">
    <property type="entry name" value="PARKINSON DISEASE PROTEIN 7 HOMOLOG"/>
    <property type="match status" value="1"/>
</dbReference>
<evidence type="ECO:0000313" key="3">
    <source>
        <dbReference type="Proteomes" id="UP000315201"/>
    </source>
</evidence>
<dbReference type="SUPFAM" id="SSF52317">
    <property type="entry name" value="Class I glutamine amidotransferase-like"/>
    <property type="match status" value="1"/>
</dbReference>
<dbReference type="AlphaFoldDB" id="A0A4Y6I6W5"/>
<dbReference type="EMBL" id="CP041147">
    <property type="protein sequence ID" value="QDF65132.1"/>
    <property type="molecule type" value="Genomic_DNA"/>
</dbReference>
<dbReference type="InterPro" id="IPR029062">
    <property type="entry name" value="Class_I_gatase-like"/>
</dbReference>
<protein>
    <submittedName>
        <fullName evidence="2">DJ-1 family protein</fullName>
    </submittedName>
</protein>
<dbReference type="InterPro" id="IPR050325">
    <property type="entry name" value="Prot/Nucl_acid_deglycase"/>
</dbReference>
<reference evidence="2 3" key="1">
    <citation type="submission" date="2019-06" db="EMBL/GenBank/DDBJ databases">
        <title>Mycoplasma nasistruthionis sp. nov. str Ms03.</title>
        <authorList>
            <person name="Botes A."/>
        </authorList>
    </citation>
    <scope>NUCLEOTIDE SEQUENCE [LARGE SCALE GENOMIC DNA]</scope>
    <source>
        <strain evidence="2 3">Ms03</strain>
    </source>
</reference>
<organism evidence="2 3">
    <name type="scientific">Mycoplasma nasistruthionis</name>
    <dbReference type="NCBI Taxonomy" id="353852"/>
    <lineage>
        <taxon>Bacteria</taxon>
        <taxon>Bacillati</taxon>
        <taxon>Mycoplasmatota</taxon>
        <taxon>Mollicutes</taxon>
        <taxon>Mycoplasmataceae</taxon>
        <taxon>Mycoplasma</taxon>
    </lineage>
</organism>
<gene>
    <name evidence="2" type="ORF">FIV53_02435</name>
</gene>
<dbReference type="Pfam" id="PF01965">
    <property type="entry name" value="DJ-1_PfpI"/>
    <property type="match status" value="1"/>
</dbReference>
<feature type="domain" description="DJ-1/PfpI" evidence="1">
    <location>
        <begin position="1"/>
        <end position="164"/>
    </location>
</feature>